<dbReference type="RefSeq" id="XP_056041637.1">
    <property type="nucleotide sequence ID" value="XM_056184599.1"/>
</dbReference>
<evidence type="ECO:0000256" key="9">
    <source>
        <dbReference type="SAM" id="Phobius"/>
    </source>
</evidence>
<keyword evidence="7 9" id="KW-1133">Transmembrane helix</keyword>
<proteinExistence type="inferred from homology"/>
<feature type="transmembrane region" description="Helical" evidence="9">
    <location>
        <begin position="291"/>
        <end position="309"/>
    </location>
</feature>
<keyword evidence="5" id="KW-0571">Peptide transport</keyword>
<evidence type="ECO:0000313" key="11">
    <source>
        <dbReference type="Proteomes" id="UP001217417"/>
    </source>
</evidence>
<name>A0AAD7QMP7_9ASCO</name>
<feature type="transmembrane region" description="Helical" evidence="9">
    <location>
        <begin position="794"/>
        <end position="817"/>
    </location>
</feature>
<feature type="transmembrane region" description="Helical" evidence="9">
    <location>
        <begin position="370"/>
        <end position="388"/>
    </location>
</feature>
<dbReference type="PANTHER" id="PTHR22601">
    <property type="entry name" value="ISP4 LIKE PROTEIN"/>
    <property type="match status" value="1"/>
</dbReference>
<feature type="transmembrane region" description="Helical" evidence="9">
    <location>
        <begin position="568"/>
        <end position="589"/>
    </location>
</feature>
<evidence type="ECO:0000256" key="1">
    <source>
        <dbReference type="ARBA" id="ARBA00004141"/>
    </source>
</evidence>
<evidence type="ECO:0000313" key="10">
    <source>
        <dbReference type="EMBL" id="KAJ8098187.1"/>
    </source>
</evidence>
<sequence length="860" mass="98141">MQEEKTNVIVSALPADGSLSSEKDVKVMESPIDDIEREKIIGRIKFKNQTHDEEGDNTYMDAATEYLFDKVMTMSLEDGLQVLKAAAEYHFDDVNFPELTMKKILALLEGPDAYDGDVDSYELDIKIEACMIKYHSPYPEVRAVCDPYDDPELPVETIRMYILGVFWVSVGAFVNEFFHQRQPRLNISSTAIQLLLYPCGKLLERICPDWGFTFRGTRYSLNPGPWTHKEQMLATLMVNVGSGTTNFASYAIVMRLDRFFGLKYVGFGFMFLMNLSSLFFGFGLAGILRRWVIYPVKAVWPTILPTLALNRALLVRERRQSVNGWTITKYKFFFVCLGGAFLYFFIPSFVFRALGYFNWITWIDPQNVKLAIITGSYLGLGFNPIATFDWSIIDYSSPLVVPFFSLINRYMGMLGAAFLMIGLYWTNYKWTGYLPINSSEVYDSTGAEYNVSRVAIDQKFYQEGYENYSPPYISIGNLIATGAGFAVHTLALTYVLLTEHKLMWQALKGFWTTIRNPRRSNLELFTDPHSRMMARYPEVPDWWFGIVFVVSFVAGVIALTVYPTQTPVWAVVVILIVSLVMLIPSCLIYSITGYQLGFHNLAVIITGYMIPGNGIANMMCRLYGWNIDDQAESYISDQKMGHYTKLPPRAIFRAQMLATFIQTFITIGVVDFSIYSIKDFCSYTQVDRFICTFPHSLYADTIMFGIVGPVRMFNSLYPVLKYSFLIGFLIAFPCWALRAYFPKVLKYAHPVLIISGVNRWGATYNLAHYTPGLWAGFAFNFYLKRHYLGWWTKYNYVLTSALSAGVAFSGMFIFLTLQYTSTQFVWWGNTINQQGVDYARKAALYEIPESGFGAPVGSFH</sequence>
<keyword evidence="8 9" id="KW-0472">Membrane</keyword>
<evidence type="ECO:0000256" key="5">
    <source>
        <dbReference type="ARBA" id="ARBA00022856"/>
    </source>
</evidence>
<keyword evidence="6" id="KW-0653">Protein transport</keyword>
<dbReference type="EMBL" id="JARPMG010000009">
    <property type="protein sequence ID" value="KAJ8098187.1"/>
    <property type="molecule type" value="Genomic_DNA"/>
</dbReference>
<reference evidence="10" key="1">
    <citation type="submission" date="2023-03" db="EMBL/GenBank/DDBJ databases">
        <title>Near-Complete genome sequence of Lipomyces tetrasporous NRRL Y-64009, an oleaginous yeast capable of growing on lignocellulosic hydrolysates.</title>
        <authorList>
            <consortium name="Lawrence Berkeley National Laboratory"/>
            <person name="Jagtap S.S."/>
            <person name="Liu J.-J."/>
            <person name="Walukiewicz H.E."/>
            <person name="Pangilinan J."/>
            <person name="Lipzen A."/>
            <person name="Ahrendt S."/>
            <person name="Koriabine M."/>
            <person name="Cobaugh K."/>
            <person name="Salamov A."/>
            <person name="Yoshinaga Y."/>
            <person name="Ng V."/>
            <person name="Daum C."/>
            <person name="Grigoriev I.V."/>
            <person name="Slininger P.J."/>
            <person name="Dien B.S."/>
            <person name="Jin Y.-S."/>
            <person name="Rao C.V."/>
        </authorList>
    </citation>
    <scope>NUCLEOTIDE SEQUENCE</scope>
    <source>
        <strain evidence="10">NRRL Y-64009</strain>
    </source>
</reference>
<protein>
    <submittedName>
        <fullName evidence="10">OPT oligopeptide transporter protein-domain-containing protein</fullName>
    </submittedName>
</protein>
<dbReference type="GO" id="GO:0016020">
    <property type="term" value="C:membrane"/>
    <property type="evidence" value="ECO:0007669"/>
    <property type="project" value="UniProtKB-SubCell"/>
</dbReference>
<dbReference type="AlphaFoldDB" id="A0AAD7QMP7"/>
<dbReference type="GO" id="GO:0015031">
    <property type="term" value="P:protein transport"/>
    <property type="evidence" value="ECO:0007669"/>
    <property type="project" value="UniProtKB-KW"/>
</dbReference>
<feature type="transmembrane region" description="Helical" evidence="9">
    <location>
        <begin position="330"/>
        <end position="350"/>
    </location>
</feature>
<feature type="transmembrane region" description="Helical" evidence="9">
    <location>
        <begin position="722"/>
        <end position="741"/>
    </location>
</feature>
<dbReference type="NCBIfam" id="TIGR00728">
    <property type="entry name" value="OPT_sfam"/>
    <property type="match status" value="1"/>
</dbReference>
<gene>
    <name evidence="10" type="ORF">POJ06DRAFT_146489</name>
</gene>
<dbReference type="GeneID" id="80879765"/>
<keyword evidence="11" id="KW-1185">Reference proteome</keyword>
<feature type="transmembrane region" description="Helical" evidence="9">
    <location>
        <begin position="656"/>
        <end position="677"/>
    </location>
</feature>
<dbReference type="InterPro" id="IPR004813">
    <property type="entry name" value="OPT"/>
</dbReference>
<evidence type="ECO:0000256" key="2">
    <source>
        <dbReference type="ARBA" id="ARBA00008807"/>
    </source>
</evidence>
<feature type="transmembrane region" description="Helical" evidence="9">
    <location>
        <begin position="264"/>
        <end position="285"/>
    </location>
</feature>
<organism evidence="10 11">
    <name type="scientific">Lipomyces tetrasporus</name>
    <dbReference type="NCBI Taxonomy" id="54092"/>
    <lineage>
        <taxon>Eukaryota</taxon>
        <taxon>Fungi</taxon>
        <taxon>Dikarya</taxon>
        <taxon>Ascomycota</taxon>
        <taxon>Saccharomycotina</taxon>
        <taxon>Lipomycetes</taxon>
        <taxon>Lipomycetales</taxon>
        <taxon>Lipomycetaceae</taxon>
        <taxon>Lipomyces</taxon>
    </lineage>
</organism>
<evidence type="ECO:0000256" key="6">
    <source>
        <dbReference type="ARBA" id="ARBA00022927"/>
    </source>
</evidence>
<comment type="subcellular location">
    <subcellularLocation>
        <location evidence="1">Membrane</location>
        <topology evidence="1">Multi-pass membrane protein</topology>
    </subcellularLocation>
</comment>
<accession>A0AAD7QMP7</accession>
<keyword evidence="4 9" id="KW-0812">Transmembrane</keyword>
<comment type="caution">
    <text evidence="10">The sequence shown here is derived from an EMBL/GenBank/DDBJ whole genome shotgun (WGS) entry which is preliminary data.</text>
</comment>
<comment type="similarity">
    <text evidence="2">Belongs to the oligopeptide OPT transporter family.</text>
</comment>
<keyword evidence="3" id="KW-0813">Transport</keyword>
<evidence type="ECO:0000256" key="3">
    <source>
        <dbReference type="ARBA" id="ARBA00022448"/>
    </source>
</evidence>
<dbReference type="InterPro" id="IPR004648">
    <property type="entry name" value="Oligpept_transpt"/>
</dbReference>
<feature type="transmembrane region" description="Helical" evidence="9">
    <location>
        <begin position="601"/>
        <end position="624"/>
    </location>
</feature>
<dbReference type="Pfam" id="PF03169">
    <property type="entry name" value="OPT"/>
    <property type="match status" value="1"/>
</dbReference>
<evidence type="ECO:0000256" key="4">
    <source>
        <dbReference type="ARBA" id="ARBA00022692"/>
    </source>
</evidence>
<dbReference type="GO" id="GO:0035673">
    <property type="term" value="F:oligopeptide transmembrane transporter activity"/>
    <property type="evidence" value="ECO:0007669"/>
    <property type="project" value="InterPro"/>
</dbReference>
<dbReference type="NCBIfam" id="TIGR00727">
    <property type="entry name" value="ISP4_OPT"/>
    <property type="match status" value="1"/>
</dbReference>
<feature type="transmembrane region" description="Helical" evidence="9">
    <location>
        <begin position="542"/>
        <end position="562"/>
    </location>
</feature>
<evidence type="ECO:0000256" key="8">
    <source>
        <dbReference type="ARBA" id="ARBA00023136"/>
    </source>
</evidence>
<feature type="transmembrane region" description="Helical" evidence="9">
    <location>
        <begin position="762"/>
        <end position="782"/>
    </location>
</feature>
<feature type="transmembrane region" description="Helical" evidence="9">
    <location>
        <begin position="400"/>
        <end position="425"/>
    </location>
</feature>
<evidence type="ECO:0000256" key="7">
    <source>
        <dbReference type="ARBA" id="ARBA00022989"/>
    </source>
</evidence>
<dbReference type="Proteomes" id="UP001217417">
    <property type="component" value="Unassembled WGS sequence"/>
</dbReference>
<feature type="transmembrane region" description="Helical" evidence="9">
    <location>
        <begin position="472"/>
        <end position="497"/>
    </location>
</feature>